<evidence type="ECO:0000256" key="16">
    <source>
        <dbReference type="ARBA" id="ARBA00023316"/>
    </source>
</evidence>
<keyword evidence="10 22" id="KW-0547">Nucleotide-binding</keyword>
<keyword evidence="13 19" id="KW-0133">Cell shape</keyword>
<comment type="similarity">
    <text evidence="5 19">Belongs to the D-alanine--D-alanine ligase family.</text>
</comment>
<evidence type="ECO:0000256" key="14">
    <source>
        <dbReference type="ARBA" id="ARBA00022984"/>
    </source>
</evidence>
<evidence type="ECO:0000256" key="8">
    <source>
        <dbReference type="ARBA" id="ARBA00022598"/>
    </source>
</evidence>
<name>A0A1H4G5S3_9GAMM</name>
<dbReference type="AlphaFoldDB" id="A0A1H4G5S3"/>
<feature type="active site" evidence="20">
    <location>
        <position position="158"/>
    </location>
</feature>
<dbReference type="SUPFAM" id="SSF52440">
    <property type="entry name" value="PreATP-grasp domain"/>
    <property type="match status" value="1"/>
</dbReference>
<comment type="catalytic activity">
    <reaction evidence="17 19">
        <text>2 D-alanine + ATP = D-alanyl-D-alanine + ADP + phosphate + H(+)</text>
        <dbReference type="Rhea" id="RHEA:11224"/>
        <dbReference type="ChEBI" id="CHEBI:15378"/>
        <dbReference type="ChEBI" id="CHEBI:30616"/>
        <dbReference type="ChEBI" id="CHEBI:43474"/>
        <dbReference type="ChEBI" id="CHEBI:57416"/>
        <dbReference type="ChEBI" id="CHEBI:57822"/>
        <dbReference type="ChEBI" id="CHEBI:456216"/>
        <dbReference type="EC" id="6.3.2.4"/>
    </reaction>
</comment>
<evidence type="ECO:0000256" key="19">
    <source>
        <dbReference type="HAMAP-Rule" id="MF_00047"/>
    </source>
</evidence>
<evidence type="ECO:0000256" key="15">
    <source>
        <dbReference type="ARBA" id="ARBA00023211"/>
    </source>
</evidence>
<evidence type="ECO:0000313" key="24">
    <source>
        <dbReference type="EMBL" id="SEB04949.1"/>
    </source>
</evidence>
<comment type="pathway">
    <text evidence="18">Glycan biosynthesis.</text>
</comment>
<dbReference type="InterPro" id="IPR011127">
    <property type="entry name" value="Dala_Dala_lig_N"/>
</dbReference>
<feature type="domain" description="ATP-grasp" evidence="23">
    <location>
        <begin position="116"/>
        <end position="311"/>
    </location>
</feature>
<dbReference type="GO" id="GO:0071555">
    <property type="term" value="P:cell wall organization"/>
    <property type="evidence" value="ECO:0007669"/>
    <property type="project" value="UniProtKB-KW"/>
</dbReference>
<evidence type="ECO:0000256" key="13">
    <source>
        <dbReference type="ARBA" id="ARBA00022960"/>
    </source>
</evidence>
<dbReference type="RefSeq" id="WP_091827407.1">
    <property type="nucleotide sequence ID" value="NZ_FNRJ01000014.1"/>
</dbReference>
<accession>A0A1H4G5S3</accession>
<dbReference type="Pfam" id="PF07478">
    <property type="entry name" value="Dala_Dala_lig_C"/>
    <property type="match status" value="1"/>
</dbReference>
<feature type="active site" evidence="20">
    <location>
        <position position="27"/>
    </location>
</feature>
<evidence type="ECO:0000256" key="10">
    <source>
        <dbReference type="ARBA" id="ARBA00022741"/>
    </source>
</evidence>
<dbReference type="InterPro" id="IPR000291">
    <property type="entry name" value="D-Ala_lig_Van_CS"/>
</dbReference>
<comment type="cofactor">
    <cofactor evidence="1">
        <name>Mn(2+)</name>
        <dbReference type="ChEBI" id="CHEBI:29035"/>
    </cofactor>
</comment>
<evidence type="ECO:0000256" key="21">
    <source>
        <dbReference type="PIRSR" id="PIRSR039102-3"/>
    </source>
</evidence>
<evidence type="ECO:0000256" key="20">
    <source>
        <dbReference type="PIRSR" id="PIRSR039102-1"/>
    </source>
</evidence>
<evidence type="ECO:0000256" key="12">
    <source>
        <dbReference type="ARBA" id="ARBA00022842"/>
    </source>
</evidence>
<keyword evidence="7 19" id="KW-0963">Cytoplasm</keyword>
<dbReference type="GO" id="GO:0046872">
    <property type="term" value="F:metal ion binding"/>
    <property type="evidence" value="ECO:0007669"/>
    <property type="project" value="UniProtKB-KW"/>
</dbReference>
<evidence type="ECO:0000256" key="3">
    <source>
        <dbReference type="ARBA" id="ARBA00004496"/>
    </source>
</evidence>
<gene>
    <name evidence="19" type="primary">ddl</name>
    <name evidence="24" type="ORF">SAMN02745729_11455</name>
</gene>
<dbReference type="PANTHER" id="PTHR23132">
    <property type="entry name" value="D-ALANINE--D-ALANINE LIGASE"/>
    <property type="match status" value="1"/>
</dbReference>
<evidence type="ECO:0000256" key="17">
    <source>
        <dbReference type="ARBA" id="ARBA00047614"/>
    </source>
</evidence>
<keyword evidence="16 19" id="KW-0961">Cell wall biogenesis/degradation</keyword>
<evidence type="ECO:0000256" key="7">
    <source>
        <dbReference type="ARBA" id="ARBA00022490"/>
    </source>
</evidence>
<dbReference type="Pfam" id="PF01820">
    <property type="entry name" value="Dala_Dala_lig_N"/>
    <property type="match status" value="1"/>
</dbReference>
<dbReference type="PANTHER" id="PTHR23132:SF23">
    <property type="entry name" value="D-ALANINE--D-ALANINE LIGASE B"/>
    <property type="match status" value="1"/>
</dbReference>
<keyword evidence="8 19" id="KW-0436">Ligase</keyword>
<evidence type="ECO:0000313" key="25">
    <source>
        <dbReference type="Proteomes" id="UP000242469"/>
    </source>
</evidence>
<dbReference type="GO" id="GO:0008360">
    <property type="term" value="P:regulation of cell shape"/>
    <property type="evidence" value="ECO:0007669"/>
    <property type="project" value="UniProtKB-KW"/>
</dbReference>
<evidence type="ECO:0000256" key="6">
    <source>
        <dbReference type="ARBA" id="ARBA00012216"/>
    </source>
</evidence>
<dbReference type="GO" id="GO:0009252">
    <property type="term" value="P:peptidoglycan biosynthetic process"/>
    <property type="evidence" value="ECO:0007669"/>
    <property type="project" value="UniProtKB-UniRule"/>
</dbReference>
<keyword evidence="15 21" id="KW-0464">Manganese</keyword>
<dbReference type="GO" id="GO:0005829">
    <property type="term" value="C:cytosol"/>
    <property type="evidence" value="ECO:0007669"/>
    <property type="project" value="UniProtKB-ARBA"/>
</dbReference>
<keyword evidence="11 22" id="KW-0067">ATP-binding</keyword>
<dbReference type="InterPro" id="IPR011761">
    <property type="entry name" value="ATP-grasp"/>
</dbReference>
<sequence>MNEWRLDASEAAAFGRVAVIMGGRSAEREISLRSGAEVLRGLQAAGVDAFAVDLAADGRDPVAQLLQADFDRAFLILHGRGGEDGTIQGLLEMMHKPYTGSGVCASALGMDKLRCKLLWQGAGLPTPAFAVLDEGADLGAVEARLGYPIMVKPAHEGSSIGMSKVRTRAELEAAFAQATAYDSSVIAEQWVDGPEFTVAVLGHETLPVIRLETPHDFYDFTAKYEAADTAYHFRTALSPEQTESLQQLVQQAFKIAGCHGWGRVDVMMDANGQFQLLEVNTAPGMTDHSLVPMAAREAGISFSQLVVEILRTTGERE</sequence>
<comment type="pathway">
    <text evidence="4 19">Cell wall biogenesis; peptidoglycan biosynthesis.</text>
</comment>
<keyword evidence="12 21" id="KW-0460">Magnesium</keyword>
<organism evidence="24 25">
    <name type="scientific">Marinobacterium iners DSM 11526</name>
    <dbReference type="NCBI Taxonomy" id="1122198"/>
    <lineage>
        <taxon>Bacteria</taxon>
        <taxon>Pseudomonadati</taxon>
        <taxon>Pseudomonadota</taxon>
        <taxon>Gammaproteobacteria</taxon>
        <taxon>Oceanospirillales</taxon>
        <taxon>Oceanospirillaceae</taxon>
        <taxon>Marinobacterium</taxon>
    </lineage>
</organism>
<dbReference type="NCBIfam" id="NF002378">
    <property type="entry name" value="PRK01372.1"/>
    <property type="match status" value="1"/>
</dbReference>
<dbReference type="InterPro" id="IPR011095">
    <property type="entry name" value="Dala_Dala_lig_C"/>
</dbReference>
<dbReference type="NCBIfam" id="TIGR01205">
    <property type="entry name" value="D_ala_D_alaTIGR"/>
    <property type="match status" value="1"/>
</dbReference>
<dbReference type="InterPro" id="IPR005905">
    <property type="entry name" value="D_ala_D_ala"/>
</dbReference>
<feature type="binding site" evidence="21">
    <location>
        <position position="265"/>
    </location>
    <ligand>
        <name>Mg(2+)</name>
        <dbReference type="ChEBI" id="CHEBI:18420"/>
        <label>1</label>
    </ligand>
</feature>
<dbReference type="PIRSF" id="PIRSF039102">
    <property type="entry name" value="Ddl/VanB"/>
    <property type="match status" value="1"/>
</dbReference>
<feature type="binding site" evidence="21">
    <location>
        <position position="278"/>
    </location>
    <ligand>
        <name>Mg(2+)</name>
        <dbReference type="ChEBI" id="CHEBI:18420"/>
        <label>1</label>
    </ligand>
</feature>
<keyword evidence="9 21" id="KW-0479">Metal-binding</keyword>
<dbReference type="HAMAP" id="MF_00047">
    <property type="entry name" value="Dala_Dala_lig"/>
    <property type="match status" value="1"/>
</dbReference>
<evidence type="ECO:0000256" key="22">
    <source>
        <dbReference type="PROSITE-ProRule" id="PRU00409"/>
    </source>
</evidence>
<dbReference type="GO" id="GO:0005524">
    <property type="term" value="F:ATP binding"/>
    <property type="evidence" value="ECO:0007669"/>
    <property type="project" value="UniProtKB-UniRule"/>
</dbReference>
<dbReference type="InterPro" id="IPR013815">
    <property type="entry name" value="ATP_grasp_subdomain_1"/>
</dbReference>
<dbReference type="Gene3D" id="3.40.50.20">
    <property type="match status" value="1"/>
</dbReference>
<protein>
    <recommendedName>
        <fullName evidence="6 19">D-alanine--D-alanine ligase</fullName>
        <ecNumber evidence="6 19">6.3.2.4</ecNumber>
    </recommendedName>
    <alternativeName>
        <fullName evidence="19">D-Ala-D-Ala ligase</fullName>
    </alternativeName>
    <alternativeName>
        <fullName evidence="19">D-alanylalanine synthetase</fullName>
    </alternativeName>
</protein>
<dbReference type="PROSITE" id="PS00844">
    <property type="entry name" value="DALA_DALA_LIGASE_2"/>
    <property type="match status" value="1"/>
</dbReference>
<evidence type="ECO:0000256" key="9">
    <source>
        <dbReference type="ARBA" id="ARBA00022723"/>
    </source>
</evidence>
<evidence type="ECO:0000256" key="2">
    <source>
        <dbReference type="ARBA" id="ARBA00003921"/>
    </source>
</evidence>
<dbReference type="STRING" id="1122198.SAMN02745729_11455"/>
<dbReference type="EC" id="6.3.2.4" evidence="6 19"/>
<dbReference type="FunFam" id="3.30.1490.20:FF:000007">
    <property type="entry name" value="D-alanine--D-alanine ligase"/>
    <property type="match status" value="1"/>
</dbReference>
<dbReference type="GO" id="GO:0008716">
    <property type="term" value="F:D-alanine-D-alanine ligase activity"/>
    <property type="evidence" value="ECO:0007669"/>
    <property type="project" value="UniProtKB-UniRule"/>
</dbReference>
<dbReference type="Gene3D" id="3.30.470.20">
    <property type="entry name" value="ATP-grasp fold, B domain"/>
    <property type="match status" value="1"/>
</dbReference>
<dbReference type="PROSITE" id="PS00843">
    <property type="entry name" value="DALA_DALA_LIGASE_1"/>
    <property type="match status" value="1"/>
</dbReference>
<evidence type="ECO:0000256" key="5">
    <source>
        <dbReference type="ARBA" id="ARBA00010871"/>
    </source>
</evidence>
<feature type="binding site" evidence="21">
    <location>
        <position position="280"/>
    </location>
    <ligand>
        <name>Mg(2+)</name>
        <dbReference type="ChEBI" id="CHEBI:18420"/>
        <label>2</label>
    </ligand>
</feature>
<evidence type="ECO:0000256" key="4">
    <source>
        <dbReference type="ARBA" id="ARBA00004752"/>
    </source>
</evidence>
<feature type="active site" evidence="20">
    <location>
        <position position="289"/>
    </location>
</feature>
<dbReference type="InterPro" id="IPR016185">
    <property type="entry name" value="PreATP-grasp_dom_sf"/>
</dbReference>
<dbReference type="OrthoDB" id="9813261at2"/>
<dbReference type="FunFam" id="3.30.470.20:FF:000008">
    <property type="entry name" value="D-alanine--D-alanine ligase"/>
    <property type="match status" value="1"/>
</dbReference>
<proteinExistence type="inferred from homology"/>
<comment type="function">
    <text evidence="2 19">Cell wall formation.</text>
</comment>
<keyword evidence="14 19" id="KW-0573">Peptidoglycan synthesis</keyword>
<dbReference type="UniPathway" id="UPA00219"/>
<dbReference type="Proteomes" id="UP000242469">
    <property type="component" value="Unassembled WGS sequence"/>
</dbReference>
<evidence type="ECO:0000259" key="23">
    <source>
        <dbReference type="PROSITE" id="PS50975"/>
    </source>
</evidence>
<evidence type="ECO:0000256" key="18">
    <source>
        <dbReference type="ARBA" id="ARBA00060592"/>
    </source>
</evidence>
<dbReference type="EMBL" id="FNRJ01000014">
    <property type="protein sequence ID" value="SEB04949.1"/>
    <property type="molecule type" value="Genomic_DNA"/>
</dbReference>
<dbReference type="SUPFAM" id="SSF56059">
    <property type="entry name" value="Glutathione synthetase ATP-binding domain-like"/>
    <property type="match status" value="1"/>
</dbReference>
<evidence type="ECO:0000256" key="11">
    <source>
        <dbReference type="ARBA" id="ARBA00022840"/>
    </source>
</evidence>
<feature type="binding site" evidence="21">
    <location>
        <position position="278"/>
    </location>
    <ligand>
        <name>Mg(2+)</name>
        <dbReference type="ChEBI" id="CHEBI:18420"/>
        <label>2</label>
    </ligand>
</feature>
<reference evidence="25" key="1">
    <citation type="submission" date="2016-10" db="EMBL/GenBank/DDBJ databases">
        <authorList>
            <person name="Varghese N."/>
            <person name="Submissions S."/>
        </authorList>
    </citation>
    <scope>NUCLEOTIDE SEQUENCE [LARGE SCALE GENOMIC DNA]</scope>
    <source>
        <strain evidence="25">DSM 11526</strain>
    </source>
</reference>
<comment type="subcellular location">
    <subcellularLocation>
        <location evidence="3 19">Cytoplasm</location>
    </subcellularLocation>
</comment>
<evidence type="ECO:0000256" key="1">
    <source>
        <dbReference type="ARBA" id="ARBA00001936"/>
    </source>
</evidence>
<keyword evidence="25" id="KW-1185">Reference proteome</keyword>
<comment type="cofactor">
    <cofactor evidence="21">
        <name>Mg(2+)</name>
        <dbReference type="ChEBI" id="CHEBI:18420"/>
    </cofactor>
    <cofactor evidence="21">
        <name>Mn(2+)</name>
        <dbReference type="ChEBI" id="CHEBI:29035"/>
    </cofactor>
    <text evidence="21">Binds 2 magnesium or manganese ions per subunit.</text>
</comment>
<dbReference type="PROSITE" id="PS50975">
    <property type="entry name" value="ATP_GRASP"/>
    <property type="match status" value="1"/>
</dbReference>
<dbReference type="Gene3D" id="3.30.1490.20">
    <property type="entry name" value="ATP-grasp fold, A domain"/>
    <property type="match status" value="1"/>
</dbReference>